<organism evidence="10 11">
    <name type="scientific">Lentibacillus amyloliquefaciens</name>
    <dbReference type="NCBI Taxonomy" id="1472767"/>
    <lineage>
        <taxon>Bacteria</taxon>
        <taxon>Bacillati</taxon>
        <taxon>Bacillota</taxon>
        <taxon>Bacilli</taxon>
        <taxon>Bacillales</taxon>
        <taxon>Bacillaceae</taxon>
        <taxon>Lentibacillus</taxon>
    </lineage>
</organism>
<protein>
    <submittedName>
        <fullName evidence="10">Peptidase M14</fullName>
    </submittedName>
</protein>
<dbReference type="GO" id="GO:0008270">
    <property type="term" value="F:zinc ion binding"/>
    <property type="evidence" value="ECO:0007669"/>
    <property type="project" value="InterPro"/>
</dbReference>
<gene>
    <name evidence="10" type="ORF">AOX59_04395</name>
</gene>
<dbReference type="InterPro" id="IPR036779">
    <property type="entry name" value="LysM_dom_sf"/>
</dbReference>
<comment type="cofactor">
    <cofactor evidence="1">
        <name>Zn(2+)</name>
        <dbReference type="ChEBI" id="CHEBI:29105"/>
    </cofactor>
</comment>
<dbReference type="RefSeq" id="WP_068442373.1">
    <property type="nucleotide sequence ID" value="NZ_CP013862.1"/>
</dbReference>
<keyword evidence="5" id="KW-0862">Zinc</keyword>
<feature type="active site" description="Proton donor/acceptor" evidence="7">
    <location>
        <position position="366"/>
    </location>
</feature>
<dbReference type="PROSITE" id="PS51782">
    <property type="entry name" value="LYSM"/>
    <property type="match status" value="2"/>
</dbReference>
<name>A0A0U4FJG8_9BACI</name>
<dbReference type="CDD" id="cd06229">
    <property type="entry name" value="M14_Endopeptidase_I"/>
    <property type="match status" value="1"/>
</dbReference>
<dbReference type="CDD" id="cd00118">
    <property type="entry name" value="LysM"/>
    <property type="match status" value="1"/>
</dbReference>
<dbReference type="InterPro" id="IPR000834">
    <property type="entry name" value="Peptidase_M14"/>
</dbReference>
<dbReference type="PANTHER" id="PTHR11705:SF143">
    <property type="entry name" value="SLL0236 PROTEIN"/>
    <property type="match status" value="1"/>
</dbReference>
<comment type="similarity">
    <text evidence="2 7">Belongs to the peptidase M14 family.</text>
</comment>
<evidence type="ECO:0000256" key="5">
    <source>
        <dbReference type="ARBA" id="ARBA00022833"/>
    </source>
</evidence>
<proteinExistence type="inferred from homology"/>
<dbReference type="SUPFAM" id="SSF54106">
    <property type="entry name" value="LysM domain"/>
    <property type="match status" value="1"/>
</dbReference>
<sequence>MEVVIRPNDSFWYYSELFDIPLVLIAQSNPNLDASQLAVGQIVQIPGYMADMHQIAANDTLWRVAMNQNIPVDMLQLSNPDINPEDLQIDQQIVVPQQIRDLIITDFDDYTFDKMADDMNRLITAYPFIIYESIGSSVMGKDIAELRIGTGSRRVHINGSFHANEWITTPVIMRFINEYARSLTNGLPIRGLNLFPFFFETTLSVVPMVNPDGVNLVLNGASAAENYQDDVLKINNQNPDFSNWKANIRGVDLNNQYPAQWEIEAARKPVTPQPRDYPGPHPLSEPEAEAMADLALERDFVRVNALHTQGEVIYWGFEGLEPPAAQEVVNEYNRVSGYEPIRYVDSYAGFKDWFIQEFRRGGYTIELGTGINPLPFEQFEEIYQETLGIMLANLYLQL</sequence>
<evidence type="ECO:0000256" key="6">
    <source>
        <dbReference type="ARBA" id="ARBA00023049"/>
    </source>
</evidence>
<evidence type="ECO:0000256" key="7">
    <source>
        <dbReference type="PROSITE-ProRule" id="PRU01379"/>
    </source>
</evidence>
<dbReference type="PROSITE" id="PS52035">
    <property type="entry name" value="PEPTIDASE_M14"/>
    <property type="match status" value="1"/>
</dbReference>
<accession>A0A0U4FJG8</accession>
<reference evidence="10 11" key="1">
    <citation type="submission" date="2016-01" db="EMBL/GenBank/DDBJ databases">
        <title>Complete genome sequence of strain Lentibacillus amyloliquefaciens LAM0015T isolated from saline sediment.</title>
        <authorList>
            <person name="Wang J.-L."/>
            <person name="He M.-X."/>
        </authorList>
    </citation>
    <scope>NUCLEOTIDE SEQUENCE [LARGE SCALE GENOMIC DNA]</scope>
    <source>
        <strain evidence="10 11">LAM0015</strain>
    </source>
</reference>
<keyword evidence="3" id="KW-0645">Protease</keyword>
<keyword evidence="11" id="KW-1185">Reference proteome</keyword>
<dbReference type="Gene3D" id="3.10.350.10">
    <property type="entry name" value="LysM domain"/>
    <property type="match status" value="1"/>
</dbReference>
<dbReference type="GO" id="GO:0004181">
    <property type="term" value="F:metallocarboxypeptidase activity"/>
    <property type="evidence" value="ECO:0007669"/>
    <property type="project" value="InterPro"/>
</dbReference>
<dbReference type="Pfam" id="PF00246">
    <property type="entry name" value="Peptidase_M14"/>
    <property type="match status" value="1"/>
</dbReference>
<feature type="domain" description="Peptidase M14" evidence="9">
    <location>
        <begin position="108"/>
        <end position="394"/>
    </location>
</feature>
<dbReference type="SUPFAM" id="SSF53187">
    <property type="entry name" value="Zn-dependent exopeptidases"/>
    <property type="match status" value="1"/>
</dbReference>
<dbReference type="SMART" id="SM00631">
    <property type="entry name" value="Zn_pept"/>
    <property type="match status" value="1"/>
</dbReference>
<keyword evidence="6" id="KW-0482">Metalloprotease</keyword>
<dbReference type="GO" id="GO:0005615">
    <property type="term" value="C:extracellular space"/>
    <property type="evidence" value="ECO:0007669"/>
    <property type="project" value="TreeGrafter"/>
</dbReference>
<dbReference type="Pfam" id="PF01476">
    <property type="entry name" value="LysM"/>
    <property type="match status" value="2"/>
</dbReference>
<dbReference type="KEGG" id="lao:AOX59_04395"/>
<evidence type="ECO:0000256" key="4">
    <source>
        <dbReference type="ARBA" id="ARBA00022801"/>
    </source>
</evidence>
<evidence type="ECO:0000256" key="3">
    <source>
        <dbReference type="ARBA" id="ARBA00022670"/>
    </source>
</evidence>
<keyword evidence="4" id="KW-0378">Hydrolase</keyword>
<evidence type="ECO:0000313" key="10">
    <source>
        <dbReference type="EMBL" id="ALX47908.1"/>
    </source>
</evidence>
<dbReference type="Gene3D" id="3.40.630.10">
    <property type="entry name" value="Zn peptidases"/>
    <property type="match status" value="1"/>
</dbReference>
<dbReference type="GO" id="GO:0006508">
    <property type="term" value="P:proteolysis"/>
    <property type="evidence" value="ECO:0007669"/>
    <property type="project" value="UniProtKB-KW"/>
</dbReference>
<dbReference type="OrthoDB" id="9802862at2"/>
<dbReference type="PANTHER" id="PTHR11705">
    <property type="entry name" value="PROTEASE FAMILY M14 CARBOXYPEPTIDASE A,B"/>
    <property type="match status" value="1"/>
</dbReference>
<feature type="domain" description="LysM" evidence="8">
    <location>
        <begin position="1"/>
        <end position="45"/>
    </location>
</feature>
<evidence type="ECO:0000259" key="9">
    <source>
        <dbReference type="PROSITE" id="PS52035"/>
    </source>
</evidence>
<dbReference type="EMBL" id="CP013862">
    <property type="protein sequence ID" value="ALX47908.1"/>
    <property type="molecule type" value="Genomic_DNA"/>
</dbReference>
<evidence type="ECO:0000256" key="1">
    <source>
        <dbReference type="ARBA" id="ARBA00001947"/>
    </source>
</evidence>
<evidence type="ECO:0000259" key="8">
    <source>
        <dbReference type="PROSITE" id="PS51782"/>
    </source>
</evidence>
<evidence type="ECO:0000256" key="2">
    <source>
        <dbReference type="ARBA" id="ARBA00005988"/>
    </source>
</evidence>
<dbReference type="STRING" id="1472767.AOX59_04395"/>
<dbReference type="SMART" id="SM00257">
    <property type="entry name" value="LysM"/>
    <property type="match status" value="2"/>
</dbReference>
<dbReference type="Proteomes" id="UP000050331">
    <property type="component" value="Chromosome"/>
</dbReference>
<evidence type="ECO:0000313" key="11">
    <source>
        <dbReference type="Proteomes" id="UP000050331"/>
    </source>
</evidence>
<feature type="domain" description="LysM" evidence="8">
    <location>
        <begin position="51"/>
        <end position="95"/>
    </location>
</feature>
<dbReference type="InterPro" id="IPR018392">
    <property type="entry name" value="LysM"/>
</dbReference>
<dbReference type="AlphaFoldDB" id="A0A0U4FJG8"/>
<dbReference type="InterPro" id="IPR034274">
    <property type="entry name" value="ENP1_M14_CPD"/>
</dbReference>